<keyword evidence="1" id="KW-0812">Transmembrane</keyword>
<evidence type="ECO:0000256" key="1">
    <source>
        <dbReference type="SAM" id="Phobius"/>
    </source>
</evidence>
<evidence type="ECO:0000313" key="3">
    <source>
        <dbReference type="Proteomes" id="UP000501726"/>
    </source>
</evidence>
<name>A0A6F8PW44_9GAMM</name>
<protein>
    <submittedName>
        <fullName evidence="2">Integrating conjugative element membrane protein</fullName>
    </submittedName>
</protein>
<dbReference type="RefSeq" id="WP_173272811.1">
    <property type="nucleotide sequence ID" value="NZ_AP021889.1"/>
</dbReference>
<dbReference type="InterPro" id="IPR022266">
    <property type="entry name" value="DtrJ-like"/>
</dbReference>
<feature type="transmembrane region" description="Helical" evidence="1">
    <location>
        <begin position="195"/>
        <end position="215"/>
    </location>
</feature>
<dbReference type="Proteomes" id="UP000501726">
    <property type="component" value="Chromosome"/>
</dbReference>
<reference evidence="3" key="1">
    <citation type="submission" date="2019-11" db="EMBL/GenBank/DDBJ databases">
        <title>Isolation and characterization of two novel species in the genus Thiomicrorhabdus.</title>
        <authorList>
            <person name="Mochizuki J."/>
            <person name="Kojima H."/>
            <person name="Fukui M."/>
        </authorList>
    </citation>
    <scope>NUCLEOTIDE SEQUENCE [LARGE SCALE GENOMIC DNA]</scope>
    <source>
        <strain evidence="3">aks77</strain>
    </source>
</reference>
<dbReference type="Pfam" id="PF14348">
    <property type="entry name" value="DtrJ-like"/>
    <property type="match status" value="1"/>
</dbReference>
<accession>A0A6F8PW44</accession>
<dbReference type="EMBL" id="AP021889">
    <property type="protein sequence ID" value="BBP46316.1"/>
    <property type="molecule type" value="Genomic_DNA"/>
</dbReference>
<feature type="transmembrane region" description="Helical" evidence="1">
    <location>
        <begin position="172"/>
        <end position="189"/>
    </location>
</feature>
<organism evidence="2 3">
    <name type="scientific">Thiosulfatimonas sediminis</name>
    <dbReference type="NCBI Taxonomy" id="2675054"/>
    <lineage>
        <taxon>Bacteria</taxon>
        <taxon>Pseudomonadati</taxon>
        <taxon>Pseudomonadota</taxon>
        <taxon>Gammaproteobacteria</taxon>
        <taxon>Thiotrichales</taxon>
        <taxon>Piscirickettsiaceae</taxon>
        <taxon>Thiosulfatimonas</taxon>
    </lineage>
</organism>
<proteinExistence type="predicted"/>
<feature type="transmembrane region" description="Helical" evidence="1">
    <location>
        <begin position="123"/>
        <end position="145"/>
    </location>
</feature>
<keyword evidence="1" id="KW-1133">Transmembrane helix</keyword>
<evidence type="ECO:0000313" key="2">
    <source>
        <dbReference type="EMBL" id="BBP46316.1"/>
    </source>
</evidence>
<feature type="transmembrane region" description="Helical" evidence="1">
    <location>
        <begin position="12"/>
        <end position="34"/>
    </location>
</feature>
<gene>
    <name evidence="2" type="ORF">THMIRHAS_16890</name>
</gene>
<keyword evidence="1" id="KW-0472">Membrane</keyword>
<keyword evidence="3" id="KW-1185">Reference proteome</keyword>
<dbReference type="KEGG" id="tse:THMIRHAS_16890"/>
<dbReference type="AlphaFoldDB" id="A0A6F8PW44"/>
<sequence>MAEKSKPSLPIAFIGFVALVITAFFLSLLFSVVIEWLGIFFEWWDQPGAQHAKSILAKEISWLNSDFKNYVIQPSDMAGLMLSEFDRVVVQSSAMAKTVDFVGAESPLVQYIAAMLMVIQTGLLRLTVILMSLPALLLFVVYALIDGLGERDVRTWSGGRETSFVYHHAKSYIVPFMLLPVALYLSLPISIHPSLFMILFALPASFTIWVSAKYFKKYL</sequence>